<sequence length="201" mass="22330">MHDVQHDTSRWLRNPESDSCRRICSNRNNHLPTVTERNAPKRNAGSGLIHRRLAQNKQSEPERSANIANRPNVVECTFLPVLAQSNPHAVSHARRHADKGTPLCRRIKRHAPPPAPSSDFEPRRVPGIFGSVATADAANCSPNYIPSPENVFHTARGLAVLSSASLRLNFSSPQVITDGAQNVRNLHFRDNSLQRRYDCAA</sequence>
<evidence type="ECO:0000313" key="3">
    <source>
        <dbReference type="Proteomes" id="UP000837857"/>
    </source>
</evidence>
<accession>A0ABN8IAN1</accession>
<feature type="region of interest" description="Disordered" evidence="1">
    <location>
        <begin position="30"/>
        <end position="67"/>
    </location>
</feature>
<evidence type="ECO:0000256" key="1">
    <source>
        <dbReference type="SAM" id="MobiDB-lite"/>
    </source>
</evidence>
<dbReference type="EMBL" id="OW152832">
    <property type="protein sequence ID" value="CAH2052305.1"/>
    <property type="molecule type" value="Genomic_DNA"/>
</dbReference>
<feature type="non-terminal residue" evidence="2">
    <location>
        <position position="1"/>
    </location>
</feature>
<evidence type="ECO:0000313" key="2">
    <source>
        <dbReference type="EMBL" id="CAH2052305.1"/>
    </source>
</evidence>
<protein>
    <submittedName>
        <fullName evidence="2">Uncharacterized protein</fullName>
    </submittedName>
</protein>
<keyword evidence="3" id="KW-1185">Reference proteome</keyword>
<name>A0ABN8IAN1_9NEOP</name>
<organism evidence="2 3">
    <name type="scientific">Iphiclides podalirius</name>
    <name type="common">scarce swallowtail</name>
    <dbReference type="NCBI Taxonomy" id="110791"/>
    <lineage>
        <taxon>Eukaryota</taxon>
        <taxon>Metazoa</taxon>
        <taxon>Ecdysozoa</taxon>
        <taxon>Arthropoda</taxon>
        <taxon>Hexapoda</taxon>
        <taxon>Insecta</taxon>
        <taxon>Pterygota</taxon>
        <taxon>Neoptera</taxon>
        <taxon>Endopterygota</taxon>
        <taxon>Lepidoptera</taxon>
        <taxon>Glossata</taxon>
        <taxon>Ditrysia</taxon>
        <taxon>Papilionoidea</taxon>
        <taxon>Papilionidae</taxon>
        <taxon>Papilioninae</taxon>
        <taxon>Iphiclides</taxon>
    </lineage>
</organism>
<gene>
    <name evidence="2" type="ORF">IPOD504_LOCUS8164</name>
</gene>
<proteinExistence type="predicted"/>
<dbReference type="Proteomes" id="UP000837857">
    <property type="component" value="Chromosome 20"/>
</dbReference>
<reference evidence="2" key="1">
    <citation type="submission" date="2022-03" db="EMBL/GenBank/DDBJ databases">
        <authorList>
            <person name="Martin H S."/>
        </authorList>
    </citation>
    <scope>NUCLEOTIDE SEQUENCE</scope>
</reference>